<accession>F6TVY1</accession>
<dbReference type="Ensembl" id="ENSOANT00000006828.3">
    <property type="protein sequence ID" value="ENSOANP00000006826.3"/>
    <property type="gene ID" value="ENSOANG00000004300.3"/>
</dbReference>
<reference evidence="2" key="2">
    <citation type="submission" date="2025-08" db="UniProtKB">
        <authorList>
            <consortium name="Ensembl"/>
        </authorList>
    </citation>
    <scope>IDENTIFICATION</scope>
    <source>
        <strain evidence="2">Glennie</strain>
    </source>
</reference>
<dbReference type="GeneTree" id="ENSGT00390000012850"/>
<dbReference type="Proteomes" id="UP000002279">
    <property type="component" value="Chromosome X1"/>
</dbReference>
<proteinExistence type="predicted"/>
<dbReference type="InterPro" id="IPR033349">
    <property type="entry name" value="ATRIP"/>
</dbReference>
<name>F6TVY1_ORNAN</name>
<dbReference type="PANTHER" id="PTHR28594:SF1">
    <property type="entry name" value="ATR-INTERACTING PROTEIN"/>
    <property type="match status" value="1"/>
</dbReference>
<dbReference type="OrthoDB" id="6428926at2759"/>
<feature type="region of interest" description="Disordered" evidence="1">
    <location>
        <begin position="255"/>
        <end position="296"/>
    </location>
</feature>
<keyword evidence="3" id="KW-1185">Reference proteome</keyword>
<feature type="region of interest" description="Disordered" evidence="1">
    <location>
        <begin position="67"/>
        <end position="96"/>
    </location>
</feature>
<feature type="compositionally biased region" description="Low complexity" evidence="1">
    <location>
        <begin position="545"/>
        <end position="565"/>
    </location>
</feature>
<dbReference type="Bgee" id="ENSOANG00000004300">
    <property type="expression patterns" value="Expressed in ovary and 7 other cell types or tissues"/>
</dbReference>
<protein>
    <submittedName>
        <fullName evidence="2">ATR interacting protein</fullName>
    </submittedName>
</protein>
<dbReference type="OMA" id="CALAQHH"/>
<dbReference type="GO" id="GO:0000077">
    <property type="term" value="P:DNA damage checkpoint signaling"/>
    <property type="evidence" value="ECO:0007669"/>
    <property type="project" value="InterPro"/>
</dbReference>
<organism evidence="2 3">
    <name type="scientific">Ornithorhynchus anatinus</name>
    <name type="common">Duckbill platypus</name>
    <dbReference type="NCBI Taxonomy" id="9258"/>
    <lineage>
        <taxon>Eukaryota</taxon>
        <taxon>Metazoa</taxon>
        <taxon>Chordata</taxon>
        <taxon>Craniata</taxon>
        <taxon>Vertebrata</taxon>
        <taxon>Euteleostomi</taxon>
        <taxon>Mammalia</taxon>
        <taxon>Monotremata</taxon>
        <taxon>Ornithorhynchidae</taxon>
        <taxon>Ornithorhynchus</taxon>
    </lineage>
</organism>
<dbReference type="GO" id="GO:0006281">
    <property type="term" value="P:DNA repair"/>
    <property type="evidence" value="ECO:0000318"/>
    <property type="project" value="GO_Central"/>
</dbReference>
<evidence type="ECO:0000256" key="1">
    <source>
        <dbReference type="SAM" id="MobiDB-lite"/>
    </source>
</evidence>
<dbReference type="AlphaFoldDB" id="F6TVY1"/>
<reference evidence="2 3" key="1">
    <citation type="journal article" date="2008" name="Nature">
        <title>Genome analysis of the platypus reveals unique signatures of evolution.</title>
        <authorList>
            <person name="Warren W.C."/>
            <person name="Hillier L.W."/>
            <person name="Marshall Graves J.A."/>
            <person name="Birney E."/>
            <person name="Ponting C.P."/>
            <person name="Grutzner F."/>
            <person name="Belov K."/>
            <person name="Miller W."/>
            <person name="Clarke L."/>
            <person name="Chinwalla A.T."/>
            <person name="Yang S.P."/>
            <person name="Heger A."/>
            <person name="Locke D.P."/>
            <person name="Miethke P."/>
            <person name="Waters P.D."/>
            <person name="Veyrunes F."/>
            <person name="Fulton L."/>
            <person name="Fulton B."/>
            <person name="Graves T."/>
            <person name="Wallis J."/>
            <person name="Puente X.S."/>
            <person name="Lopez-Otin C."/>
            <person name="Ordonez G.R."/>
            <person name="Eichler E.E."/>
            <person name="Chen L."/>
            <person name="Cheng Z."/>
            <person name="Deakin J.E."/>
            <person name="Alsop A."/>
            <person name="Thompson K."/>
            <person name="Kirby P."/>
            <person name="Papenfuss A.T."/>
            <person name="Wakefield M.J."/>
            <person name="Olender T."/>
            <person name="Lancet D."/>
            <person name="Huttley G.A."/>
            <person name="Smit A.F."/>
            <person name="Pask A."/>
            <person name="Temple-Smith P."/>
            <person name="Batzer M.A."/>
            <person name="Walker J.A."/>
            <person name="Konkel M.K."/>
            <person name="Harris R.S."/>
            <person name="Whittington C.M."/>
            <person name="Wong E.S."/>
            <person name="Gemmell N.J."/>
            <person name="Buschiazzo E."/>
            <person name="Vargas Jentzsch I.M."/>
            <person name="Merkel A."/>
            <person name="Schmitz J."/>
            <person name="Zemann A."/>
            <person name="Churakov G."/>
            <person name="Kriegs J.O."/>
            <person name="Brosius J."/>
            <person name="Murchison E.P."/>
            <person name="Sachidanandam R."/>
            <person name="Smith C."/>
            <person name="Hannon G.J."/>
            <person name="Tsend-Ayush E."/>
            <person name="McMillan D."/>
            <person name="Attenborough R."/>
            <person name="Rens W."/>
            <person name="Ferguson-Smith M."/>
            <person name="Lefevre C.M."/>
            <person name="Sharp J.A."/>
            <person name="Nicholas K.R."/>
            <person name="Ray D.A."/>
            <person name="Kube M."/>
            <person name="Reinhardt R."/>
            <person name="Pringle T.H."/>
            <person name="Taylor J."/>
            <person name="Jones R.C."/>
            <person name="Nixon B."/>
            <person name="Dacheux J.L."/>
            <person name="Niwa H."/>
            <person name="Sekita Y."/>
            <person name="Huang X."/>
            <person name="Stark A."/>
            <person name="Kheradpour P."/>
            <person name="Kellis M."/>
            <person name="Flicek P."/>
            <person name="Chen Y."/>
            <person name="Webber C."/>
            <person name="Hardison R."/>
            <person name="Nelson J."/>
            <person name="Hallsworth-Pepin K."/>
            <person name="Delehaunty K."/>
            <person name="Markovic C."/>
            <person name="Minx P."/>
            <person name="Feng Y."/>
            <person name="Kremitzki C."/>
            <person name="Mitreva M."/>
            <person name="Glasscock J."/>
            <person name="Wylie T."/>
            <person name="Wohldmann P."/>
            <person name="Thiru P."/>
            <person name="Nhan M.N."/>
            <person name="Pohl C.S."/>
            <person name="Smith S.M."/>
            <person name="Hou S."/>
            <person name="Nefedov M."/>
            <person name="de Jong P.J."/>
            <person name="Renfree M.B."/>
            <person name="Mardis E.R."/>
            <person name="Wilson R.K."/>
        </authorList>
    </citation>
    <scope>NUCLEOTIDE SEQUENCE [LARGE SCALE GENOMIC DNA]</scope>
    <source>
        <strain evidence="2 3">Glennie</strain>
    </source>
</reference>
<feature type="region of interest" description="Disordered" evidence="1">
    <location>
        <begin position="538"/>
        <end position="565"/>
    </location>
</feature>
<feature type="region of interest" description="Disordered" evidence="1">
    <location>
        <begin position="219"/>
        <end position="240"/>
    </location>
</feature>
<dbReference type="InParanoid" id="F6TVY1"/>
<dbReference type="PANTHER" id="PTHR28594">
    <property type="entry name" value="ATR-INTERACTING PROTEIN"/>
    <property type="match status" value="1"/>
</dbReference>
<dbReference type="FunCoup" id="F6TVY1">
    <property type="interactions" value="2218"/>
</dbReference>
<feature type="compositionally biased region" description="Basic and acidic residues" evidence="1">
    <location>
        <begin position="221"/>
        <end position="240"/>
    </location>
</feature>
<evidence type="ECO:0000313" key="3">
    <source>
        <dbReference type="Proteomes" id="UP000002279"/>
    </source>
</evidence>
<reference evidence="2" key="3">
    <citation type="submission" date="2025-09" db="UniProtKB">
        <authorList>
            <consortium name="Ensembl"/>
        </authorList>
    </citation>
    <scope>IDENTIFICATION</scope>
    <source>
        <strain evidence="2">Glennie</strain>
    </source>
</reference>
<gene>
    <name evidence="2" type="primary">ATRIP</name>
</gene>
<dbReference type="HOGENOM" id="CLU_024109_0_0_1"/>
<evidence type="ECO:0000313" key="2">
    <source>
        <dbReference type="Ensembl" id="ENSOANP00000006826.3"/>
    </source>
</evidence>
<sequence length="835" mass="92554">MAFPFGTKKRYKPPLWVIPVSASSPVSTQDVGGGFPPPKHDPFDFNEDFTEADLEEIDMIASQALAQGPNEPAPRSKNASAAMGSAGPDQLAGKGENEVKDNFGFKVLHEQQDELKLKLKAMQDEILLKNGEIKILRESLTHSNSRIEEQRRAHLLYEKETTRYLSDKEKEFSRKLLSLQTELHFKDAEMNELKLTLQAKEHMKKTAVQAPSLVRKSPIGDMKKEAGPIGDMKKEAGSAKPEKIVFPTKESFSRSLSLKRPHPAAQPCVPAPRSKDRKVAPTDHSLNANDNTAPVRGSGFVKQELKQKSFTHSWLQRQTSRGSILINALLKQPLAPGSTLGLSHLLGSNSETSPGAILQLHLLGSTSPGMSSARTAYSREGLFSITSLRAAQNLAKTGLNMVAMDEGQTDQDLVESKGSIFRFGRPCKFPGAVYLLPLVEYYVDLYCQTLQAEVSATGNGTSGNQSGDSSRVNVEQRSQTDDFLSALEGFTVAALGVLYYLVCYSGDVVRSLLSVEGERDPALREALPVERDGCLGGRNPLGEMAGASSEQEQAQEQAKEGAQAQAVVEERPYPPLFKKLLQLFSLSSSSPETLKMDIVNQYLKILVKLAENSTADLLPRFRSVLSDQVLPYCLRATTPLSAVHWLVQLLALLIDHEDLALRLCSLSETCPLLLLYLYVTSRPDKSATETLWLHLEQEVVQFLAKLCVLDVGSPAVLVGSRCQCKHEVIKTLVVMLHRQWLTVRRAIGKLCKQRQRTVQCLRDTLLLLHTLSQRDRYFHEHCLEVLHQYDQVLLGIRTLFRSLPDLTGCEEMALEELCPVEPDMEDVVNQEMDCS</sequence>